<dbReference type="AlphaFoldDB" id="A0AA39UK48"/>
<evidence type="ECO:0000313" key="2">
    <source>
        <dbReference type="Proteomes" id="UP001175228"/>
    </source>
</evidence>
<keyword evidence="2" id="KW-1185">Reference proteome</keyword>
<dbReference type="Proteomes" id="UP001175228">
    <property type="component" value="Unassembled WGS sequence"/>
</dbReference>
<gene>
    <name evidence="1" type="ORF">EDD18DRAFT_1108705</name>
</gene>
<dbReference type="PANTHER" id="PTHR35871">
    <property type="entry name" value="EXPRESSED PROTEIN"/>
    <property type="match status" value="1"/>
</dbReference>
<accession>A0AA39UK48</accession>
<evidence type="ECO:0000313" key="1">
    <source>
        <dbReference type="EMBL" id="KAK0492702.1"/>
    </source>
</evidence>
<dbReference type="EMBL" id="JAUEPU010000028">
    <property type="protein sequence ID" value="KAK0492702.1"/>
    <property type="molecule type" value="Genomic_DNA"/>
</dbReference>
<name>A0AA39UK48_9AGAR</name>
<reference evidence="1" key="1">
    <citation type="submission" date="2023-06" db="EMBL/GenBank/DDBJ databases">
        <authorList>
            <consortium name="Lawrence Berkeley National Laboratory"/>
            <person name="Ahrendt S."/>
            <person name="Sahu N."/>
            <person name="Indic B."/>
            <person name="Wong-Bajracharya J."/>
            <person name="Merenyi Z."/>
            <person name="Ke H.-M."/>
            <person name="Monk M."/>
            <person name="Kocsube S."/>
            <person name="Drula E."/>
            <person name="Lipzen A."/>
            <person name="Balint B."/>
            <person name="Henrissat B."/>
            <person name="Andreopoulos B."/>
            <person name="Martin F.M."/>
            <person name="Harder C.B."/>
            <person name="Rigling D."/>
            <person name="Ford K.L."/>
            <person name="Foster G.D."/>
            <person name="Pangilinan J."/>
            <person name="Papanicolaou A."/>
            <person name="Barry K."/>
            <person name="LaButti K."/>
            <person name="Viragh M."/>
            <person name="Koriabine M."/>
            <person name="Yan M."/>
            <person name="Riley R."/>
            <person name="Champramary S."/>
            <person name="Plett K.L."/>
            <person name="Tsai I.J."/>
            <person name="Slot J."/>
            <person name="Sipos G."/>
            <person name="Plett J."/>
            <person name="Nagy L.G."/>
            <person name="Grigoriev I.V."/>
        </authorList>
    </citation>
    <scope>NUCLEOTIDE SEQUENCE</scope>
    <source>
        <strain evidence="1">HWK02</strain>
    </source>
</reference>
<proteinExistence type="predicted"/>
<organism evidence="1 2">
    <name type="scientific">Armillaria luteobubalina</name>
    <dbReference type="NCBI Taxonomy" id="153913"/>
    <lineage>
        <taxon>Eukaryota</taxon>
        <taxon>Fungi</taxon>
        <taxon>Dikarya</taxon>
        <taxon>Basidiomycota</taxon>
        <taxon>Agaricomycotina</taxon>
        <taxon>Agaricomycetes</taxon>
        <taxon>Agaricomycetidae</taxon>
        <taxon>Agaricales</taxon>
        <taxon>Marasmiineae</taxon>
        <taxon>Physalacriaceae</taxon>
        <taxon>Armillaria</taxon>
    </lineage>
</organism>
<sequence length="290" mass="33119">MKKPKKKPKKPTKAAASINWSMTEGHHTTEKLAGWTPPPPPAPFTSYHLPSFDAWWDMSQLITQVEDMIRIFDFNFPDMVGVFIFDCSSAHESFVEDALHAQKMNQNPGGQQPKMHNTVIPTGPFAGQVQTMSFPNDCTEKDTNGELLAGKVKGMERILAERGILDELTRKSCNRKVVAVCKQCKQSQDAHDKTVKEAKAWTDEIKNSGVELLAERNRTFLRAKTLVPECLDKITMLHIQRYFQHCYRYMDAYGLRLNLNVQQVEYAVKKYKSHHRIPQQALVDVGIMNR</sequence>
<dbReference type="PANTHER" id="PTHR35871:SF1">
    <property type="entry name" value="CXC1-LIKE CYSTEINE CLUSTER ASSOCIATED WITH KDZ TRANSPOSASES DOMAIN-CONTAINING PROTEIN"/>
    <property type="match status" value="1"/>
</dbReference>
<comment type="caution">
    <text evidence="1">The sequence shown here is derived from an EMBL/GenBank/DDBJ whole genome shotgun (WGS) entry which is preliminary data.</text>
</comment>
<protein>
    <submittedName>
        <fullName evidence="1">Uncharacterized protein</fullName>
    </submittedName>
</protein>